<dbReference type="Pfam" id="PF03358">
    <property type="entry name" value="FMN_red"/>
    <property type="match status" value="1"/>
</dbReference>
<protein>
    <submittedName>
        <fullName evidence="4">NAD(P)H dehydrogenase (Quinone) FQR1</fullName>
    </submittedName>
</protein>
<accession>A0A1R1XHM6</accession>
<dbReference type="Gene3D" id="3.40.50.360">
    <property type="match status" value="1"/>
</dbReference>
<dbReference type="EMBL" id="LSSM01004791">
    <property type="protein sequence ID" value="OMJ14108.1"/>
    <property type="molecule type" value="Genomic_DNA"/>
</dbReference>
<feature type="non-terminal residue" evidence="4">
    <location>
        <position position="1"/>
    </location>
</feature>
<sequence>QAAEQSQTQAAEQSQTQAAEQSQTQAAEQSQTQAAEQSQTQAAEQSQTQAAEQSQTQAAEQSQTQAAEQSQTQAAEQSQTQAAEQSQTQAAEQSQTQAAEQNQTQAAEQSQTRAAEQSQTQAAEQSQTRAAEQSQTQAVEQNQTEIAKKSLPTVFVVYYSTYGHLRAIADTIVKGLKSTGLVNVELRQFEETLKQEVLDKMHAPPKDASVPIFTLEELENGDAFMFGFPSRFGTPPAQVQTFIDSTGGLWFKKALVGKMVGIFTGTGDQNGGQESTAFTFLPNLIHQGMLYVPMGFTHDNLFIVDEVVGGSAYGSGSVASSTGQRAVSEKEIAVAIHHGQSFAKTVSRYLS</sequence>
<feature type="region of interest" description="Disordered" evidence="2">
    <location>
        <begin position="1"/>
        <end position="137"/>
    </location>
</feature>
<dbReference type="FunFam" id="3.40.50.360:FF:000001">
    <property type="entry name" value="NAD(P)H dehydrogenase (Quinone) FQR1-like"/>
    <property type="match status" value="1"/>
</dbReference>
<keyword evidence="5" id="KW-1185">Reference proteome</keyword>
<gene>
    <name evidence="4" type="ORF">AYI69_g8725</name>
</gene>
<reference evidence="5" key="1">
    <citation type="submission" date="2017-01" db="EMBL/GenBank/DDBJ databases">
        <authorList>
            <person name="Wang Y."/>
            <person name="White M."/>
            <person name="Kvist S."/>
            <person name="Moncalvo J.-M."/>
        </authorList>
    </citation>
    <scope>NUCLEOTIDE SEQUENCE [LARGE SCALE GENOMIC DNA]</scope>
    <source>
        <strain evidence="5">ID-206-W2</strain>
    </source>
</reference>
<dbReference type="PANTHER" id="PTHR30546:SF23">
    <property type="entry name" value="FLAVOPROTEIN-LIKE PROTEIN YCP4-RELATED"/>
    <property type="match status" value="1"/>
</dbReference>
<dbReference type="PROSITE" id="PS50902">
    <property type="entry name" value="FLAVODOXIN_LIKE"/>
    <property type="match status" value="1"/>
</dbReference>
<evidence type="ECO:0000256" key="1">
    <source>
        <dbReference type="ARBA" id="ARBA00006961"/>
    </source>
</evidence>
<comment type="caution">
    <text evidence="4">The sequence shown here is derived from an EMBL/GenBank/DDBJ whole genome shotgun (WGS) entry which is preliminary data.</text>
</comment>
<name>A0A1R1XHM6_9FUNG</name>
<dbReference type="AlphaFoldDB" id="A0A1R1XHM6"/>
<dbReference type="InterPro" id="IPR010089">
    <property type="entry name" value="Flavoprotein_WrbA-like"/>
</dbReference>
<proteinExistence type="inferred from homology"/>
<organism evidence="4 5">
    <name type="scientific">Smittium culicis</name>
    <dbReference type="NCBI Taxonomy" id="133412"/>
    <lineage>
        <taxon>Eukaryota</taxon>
        <taxon>Fungi</taxon>
        <taxon>Fungi incertae sedis</taxon>
        <taxon>Zoopagomycota</taxon>
        <taxon>Kickxellomycotina</taxon>
        <taxon>Harpellomycetes</taxon>
        <taxon>Harpellales</taxon>
        <taxon>Legeriomycetaceae</taxon>
        <taxon>Smittium</taxon>
    </lineage>
</organism>
<dbReference type="GO" id="GO:0010181">
    <property type="term" value="F:FMN binding"/>
    <property type="evidence" value="ECO:0007669"/>
    <property type="project" value="InterPro"/>
</dbReference>
<dbReference type="InterPro" id="IPR008254">
    <property type="entry name" value="Flavodoxin/NO_synth"/>
</dbReference>
<feature type="domain" description="Flavodoxin-like" evidence="3">
    <location>
        <begin position="154"/>
        <end position="342"/>
    </location>
</feature>
<dbReference type="SUPFAM" id="SSF69349">
    <property type="entry name" value="Phage fibre proteins"/>
    <property type="match status" value="2"/>
</dbReference>
<evidence type="ECO:0000259" key="3">
    <source>
        <dbReference type="PROSITE" id="PS50902"/>
    </source>
</evidence>
<dbReference type="InterPro" id="IPR029039">
    <property type="entry name" value="Flavoprotein-like_sf"/>
</dbReference>
<dbReference type="NCBIfam" id="TIGR01755">
    <property type="entry name" value="flav_wrbA"/>
    <property type="match status" value="1"/>
</dbReference>
<evidence type="ECO:0000313" key="5">
    <source>
        <dbReference type="Proteomes" id="UP000187429"/>
    </source>
</evidence>
<evidence type="ECO:0000256" key="2">
    <source>
        <dbReference type="SAM" id="MobiDB-lite"/>
    </source>
</evidence>
<dbReference type="GO" id="GO:0003955">
    <property type="term" value="F:NAD(P)H dehydrogenase (quinone) activity"/>
    <property type="evidence" value="ECO:0007669"/>
    <property type="project" value="InterPro"/>
</dbReference>
<dbReference type="PANTHER" id="PTHR30546">
    <property type="entry name" value="FLAVODOXIN-RELATED PROTEIN WRBA-RELATED"/>
    <property type="match status" value="1"/>
</dbReference>
<evidence type="ECO:0000313" key="4">
    <source>
        <dbReference type="EMBL" id="OMJ14108.1"/>
    </source>
</evidence>
<dbReference type="InterPro" id="IPR005025">
    <property type="entry name" value="FMN_Rdtase-like_dom"/>
</dbReference>
<dbReference type="GO" id="GO:0016020">
    <property type="term" value="C:membrane"/>
    <property type="evidence" value="ECO:0007669"/>
    <property type="project" value="TreeGrafter"/>
</dbReference>
<dbReference type="NCBIfam" id="NF002999">
    <property type="entry name" value="PRK03767.1"/>
    <property type="match status" value="1"/>
</dbReference>
<comment type="similarity">
    <text evidence="1">Belongs to the WrbA family.</text>
</comment>
<dbReference type="OrthoDB" id="504689at2759"/>
<dbReference type="Proteomes" id="UP000187429">
    <property type="component" value="Unassembled WGS sequence"/>
</dbReference>
<dbReference type="SUPFAM" id="SSF52218">
    <property type="entry name" value="Flavoproteins"/>
    <property type="match status" value="1"/>
</dbReference>